<dbReference type="OrthoDB" id="3365698at2759"/>
<keyword evidence="2" id="KW-1185">Reference proteome</keyword>
<protein>
    <submittedName>
        <fullName evidence="1">Uncharacterized protein</fullName>
    </submittedName>
</protein>
<evidence type="ECO:0000313" key="2">
    <source>
        <dbReference type="Proteomes" id="UP000307440"/>
    </source>
</evidence>
<dbReference type="AlphaFoldDB" id="A0A5C3LC30"/>
<dbReference type="Proteomes" id="UP000307440">
    <property type="component" value="Unassembled WGS sequence"/>
</dbReference>
<evidence type="ECO:0000313" key="1">
    <source>
        <dbReference type="EMBL" id="TFK30162.1"/>
    </source>
</evidence>
<dbReference type="STRING" id="230819.A0A5C3LC30"/>
<reference evidence="1 2" key="1">
    <citation type="journal article" date="2019" name="Nat. Ecol. Evol.">
        <title>Megaphylogeny resolves global patterns of mushroom evolution.</title>
        <authorList>
            <person name="Varga T."/>
            <person name="Krizsan K."/>
            <person name="Foldi C."/>
            <person name="Dima B."/>
            <person name="Sanchez-Garcia M."/>
            <person name="Sanchez-Ramirez S."/>
            <person name="Szollosi G.J."/>
            <person name="Szarkandi J.G."/>
            <person name="Papp V."/>
            <person name="Albert L."/>
            <person name="Andreopoulos W."/>
            <person name="Angelini C."/>
            <person name="Antonin V."/>
            <person name="Barry K.W."/>
            <person name="Bougher N.L."/>
            <person name="Buchanan P."/>
            <person name="Buyck B."/>
            <person name="Bense V."/>
            <person name="Catcheside P."/>
            <person name="Chovatia M."/>
            <person name="Cooper J."/>
            <person name="Damon W."/>
            <person name="Desjardin D."/>
            <person name="Finy P."/>
            <person name="Geml J."/>
            <person name="Haridas S."/>
            <person name="Hughes K."/>
            <person name="Justo A."/>
            <person name="Karasinski D."/>
            <person name="Kautmanova I."/>
            <person name="Kiss B."/>
            <person name="Kocsube S."/>
            <person name="Kotiranta H."/>
            <person name="LaButti K.M."/>
            <person name="Lechner B.E."/>
            <person name="Liimatainen K."/>
            <person name="Lipzen A."/>
            <person name="Lukacs Z."/>
            <person name="Mihaltcheva S."/>
            <person name="Morgado L.N."/>
            <person name="Niskanen T."/>
            <person name="Noordeloos M.E."/>
            <person name="Ohm R.A."/>
            <person name="Ortiz-Santana B."/>
            <person name="Ovrebo C."/>
            <person name="Racz N."/>
            <person name="Riley R."/>
            <person name="Savchenko A."/>
            <person name="Shiryaev A."/>
            <person name="Soop K."/>
            <person name="Spirin V."/>
            <person name="Szebenyi C."/>
            <person name="Tomsovsky M."/>
            <person name="Tulloss R.E."/>
            <person name="Uehling J."/>
            <person name="Grigoriev I.V."/>
            <person name="Vagvolgyi C."/>
            <person name="Papp T."/>
            <person name="Martin F.M."/>
            <person name="Miettinen O."/>
            <person name="Hibbett D.S."/>
            <person name="Nagy L.G."/>
        </authorList>
    </citation>
    <scope>NUCLEOTIDE SEQUENCE [LARGE SCALE GENOMIC DNA]</scope>
    <source>
        <strain evidence="1 2">CBS 121175</strain>
    </source>
</reference>
<name>A0A5C3LC30_COPMA</name>
<sequence length="825" mass="93103">MDTPFANLLNTNHVPSDAQLAQLRTFLDDEPRTTMTAFDTQEQNLLNALESLRKKKGDCQSFIDKHKAIMSPFRRLPFDVLQTIFLFCIPVEHNAVMSTSQAPMLLTHVCHRWREATLSMPSLWATLHIPIPAQPAGPYRSSLHEYDSFSVAFAAQAVGANPPPPAPLREEEHQVLAYWKAVYDTSLAHWKRKMEVRMAFVEEWLRRAGGLKLSINIIEWAPPPDRRTITHSWKNKLPGQKIKLLDILKSHAARWERLELSVTWRFLSEILSTEAPNMKYFKVCYAPMSPPNFFESNSRFVMSQVTSDEEEDQSAEEAAASAAQAAAQTMYTESKLLKSSKLSTLYLKTLTTDIFLLPTRWENITELFFEGYSSRFPTWTPLPGMGTLTKFGKTEAKDLLTRCPCLRKCHLLVGRGDRRNRNPLSLLIPNQAKEVITLQHLEHLSVHETNPREEEALASLFESFQFPALRSIVFTTSALPRLSRRSSLITLLTQCTNDIQKLAIDYRSFTKTDLSEVLGMVSETVEDLWLTVDYWETREGHWYYEDEAAAGMGATAVGPGAQNLNRPAPSFLMNDFLEELTPDIPPPPRSADAMDESGDAEPFRGVEPAVTVTKRVLCPNLRLFSCRLRSAEFDEPTLLKFIRARRSNRVLESGAIKQMIRRIKVLFAVKSREEIPAAEGDNQYNIGGMLVVEASQKFSTNQEKKKPAHNIHSYVFDSLKDDDDVYFGIPGVGAQKDTERDVLEQSQEARQELHTKGRLQVKLGWPPEPRIAFFPKGYPDLPTVSAATIASRVWSPHCGAFGTMSLPGGGSAENRGLTDSGVRIF</sequence>
<proteinExistence type="predicted"/>
<gene>
    <name evidence="1" type="ORF">FA15DRAFT_663535</name>
</gene>
<accession>A0A5C3LC30</accession>
<dbReference type="EMBL" id="ML210147">
    <property type="protein sequence ID" value="TFK30162.1"/>
    <property type="molecule type" value="Genomic_DNA"/>
</dbReference>
<organism evidence="1 2">
    <name type="scientific">Coprinopsis marcescibilis</name>
    <name type="common">Agaric fungus</name>
    <name type="synonym">Psathyrella marcescibilis</name>
    <dbReference type="NCBI Taxonomy" id="230819"/>
    <lineage>
        <taxon>Eukaryota</taxon>
        <taxon>Fungi</taxon>
        <taxon>Dikarya</taxon>
        <taxon>Basidiomycota</taxon>
        <taxon>Agaricomycotina</taxon>
        <taxon>Agaricomycetes</taxon>
        <taxon>Agaricomycetidae</taxon>
        <taxon>Agaricales</taxon>
        <taxon>Agaricineae</taxon>
        <taxon>Psathyrellaceae</taxon>
        <taxon>Coprinopsis</taxon>
    </lineage>
</organism>